<name>A0A6P8H8J2_ACTTE</name>
<keyword evidence="1" id="KW-1185">Reference proteome</keyword>
<accession>A0A6P8H8J2</accession>
<gene>
    <name evidence="2" type="primary">LOC116289070</name>
</gene>
<dbReference type="InParanoid" id="A0A6P8H8J2"/>
<dbReference type="InterPro" id="IPR013783">
    <property type="entry name" value="Ig-like_fold"/>
</dbReference>
<dbReference type="Proteomes" id="UP000515163">
    <property type="component" value="Unplaced"/>
</dbReference>
<protein>
    <submittedName>
        <fullName evidence="2">Uncharacterized protein LOC116289070</fullName>
    </submittedName>
</protein>
<organism evidence="1 2">
    <name type="scientific">Actinia tenebrosa</name>
    <name type="common">Australian red waratah sea anemone</name>
    <dbReference type="NCBI Taxonomy" id="6105"/>
    <lineage>
        <taxon>Eukaryota</taxon>
        <taxon>Metazoa</taxon>
        <taxon>Cnidaria</taxon>
        <taxon>Anthozoa</taxon>
        <taxon>Hexacorallia</taxon>
        <taxon>Actiniaria</taxon>
        <taxon>Actiniidae</taxon>
        <taxon>Actinia</taxon>
    </lineage>
</organism>
<evidence type="ECO:0000313" key="1">
    <source>
        <dbReference type="Proteomes" id="UP000515163"/>
    </source>
</evidence>
<dbReference type="Gene3D" id="2.60.40.10">
    <property type="entry name" value="Immunoglobulins"/>
    <property type="match status" value="1"/>
</dbReference>
<dbReference type="KEGG" id="aten:116289070"/>
<proteinExistence type="predicted"/>
<evidence type="ECO:0000313" key="2">
    <source>
        <dbReference type="RefSeq" id="XP_031551821.1"/>
    </source>
</evidence>
<reference evidence="2" key="1">
    <citation type="submission" date="2025-08" db="UniProtKB">
        <authorList>
            <consortium name="RefSeq"/>
        </authorList>
    </citation>
    <scope>IDENTIFICATION</scope>
    <source>
        <tissue evidence="2">Tentacle</tissue>
    </source>
</reference>
<dbReference type="RefSeq" id="XP_031551821.1">
    <property type="nucleotide sequence ID" value="XM_031695961.1"/>
</dbReference>
<dbReference type="GeneID" id="116289070"/>
<sequence length="265" mass="30896">MPAYLPKQTVTRGSTVEIKATDDAGTKYRWCVLGIWNAAHGYLNPRLLQVLNYSKKNQAKVMPDTGYESRVSFFGDLDVGKAWFRVTDVKEEESKLYGIRCYSDQRKVYYPVIKMKLKVLPAEKEWEPLGCYEDSSDRALSFYHGQINFDDSPGGFKRMFEECKKKKAEDKGFEYFGIQHKTECWASPKNEEITYNLHGCKNNCWRHDDGFGVGSHWSNFVYRLKKDWSSCKDGFQYKLVAKQDTCYECPPYNVKIEKSETKREC</sequence>
<dbReference type="OrthoDB" id="5968206at2759"/>
<dbReference type="AlphaFoldDB" id="A0A6P8H8J2"/>